<dbReference type="Proteomes" id="UP001189429">
    <property type="component" value="Unassembled WGS sequence"/>
</dbReference>
<sequence>MDIELLGRVDSTKYLSQKISIQDPQKVELDNRIKSIWRKFMALNGELTTTKYPIRTRIRRFESAITPCELYGSSWWTLTADLEQDSTETAVVEEYLRARWHTALPDEAAPSGPDAVALMRLATMSGTCGQTAVRAFRSLDAETMHNLS</sequence>
<gene>
    <name evidence="1" type="ORF">PCOR1329_LOCUS78288</name>
</gene>
<dbReference type="EMBL" id="CAUYUJ010020906">
    <property type="protein sequence ID" value="CAK0901286.1"/>
    <property type="molecule type" value="Genomic_DNA"/>
</dbReference>
<reference evidence="1" key="1">
    <citation type="submission" date="2023-10" db="EMBL/GenBank/DDBJ databases">
        <authorList>
            <person name="Chen Y."/>
            <person name="Shah S."/>
            <person name="Dougan E. K."/>
            <person name="Thang M."/>
            <person name="Chan C."/>
        </authorList>
    </citation>
    <scope>NUCLEOTIDE SEQUENCE [LARGE SCALE GENOMIC DNA]</scope>
</reference>
<protein>
    <submittedName>
        <fullName evidence="1">Uncharacterized protein</fullName>
    </submittedName>
</protein>
<proteinExistence type="predicted"/>
<evidence type="ECO:0000313" key="2">
    <source>
        <dbReference type="Proteomes" id="UP001189429"/>
    </source>
</evidence>
<name>A0ABN9XSC8_9DINO</name>
<comment type="caution">
    <text evidence="1">The sequence shown here is derived from an EMBL/GenBank/DDBJ whole genome shotgun (WGS) entry which is preliminary data.</text>
</comment>
<organism evidence="1 2">
    <name type="scientific">Prorocentrum cordatum</name>
    <dbReference type="NCBI Taxonomy" id="2364126"/>
    <lineage>
        <taxon>Eukaryota</taxon>
        <taxon>Sar</taxon>
        <taxon>Alveolata</taxon>
        <taxon>Dinophyceae</taxon>
        <taxon>Prorocentrales</taxon>
        <taxon>Prorocentraceae</taxon>
        <taxon>Prorocentrum</taxon>
    </lineage>
</organism>
<feature type="non-terminal residue" evidence="1">
    <location>
        <position position="148"/>
    </location>
</feature>
<keyword evidence="2" id="KW-1185">Reference proteome</keyword>
<accession>A0ABN9XSC8</accession>
<evidence type="ECO:0000313" key="1">
    <source>
        <dbReference type="EMBL" id="CAK0901286.1"/>
    </source>
</evidence>